<dbReference type="InterPro" id="IPR002563">
    <property type="entry name" value="Flavin_Rdtase-like_dom"/>
</dbReference>
<proteinExistence type="inferred from homology"/>
<dbReference type="GO" id="GO:0016646">
    <property type="term" value="F:oxidoreductase activity, acting on the CH-NH group of donors, NAD or NADP as acceptor"/>
    <property type="evidence" value="ECO:0007669"/>
    <property type="project" value="UniProtKB-ARBA"/>
</dbReference>
<accession>A0A6G3SK24</accession>
<evidence type="ECO:0000256" key="2">
    <source>
        <dbReference type="ARBA" id="ARBA00022630"/>
    </source>
</evidence>
<dbReference type="GO" id="GO:0010181">
    <property type="term" value="F:FMN binding"/>
    <property type="evidence" value="ECO:0007669"/>
    <property type="project" value="InterPro"/>
</dbReference>
<organism evidence="5">
    <name type="scientific">Streptomyces anulatus</name>
    <name type="common">Streptomyces chrysomallus</name>
    <dbReference type="NCBI Taxonomy" id="1892"/>
    <lineage>
        <taxon>Bacteria</taxon>
        <taxon>Bacillati</taxon>
        <taxon>Actinomycetota</taxon>
        <taxon>Actinomycetes</taxon>
        <taxon>Kitasatosporales</taxon>
        <taxon>Streptomycetaceae</taxon>
        <taxon>Streptomyces</taxon>
    </lineage>
</organism>
<comment type="caution">
    <text evidence="5">The sequence shown here is derived from an EMBL/GenBank/DDBJ whole genome shotgun (WGS) entry which is preliminary data.</text>
</comment>
<comment type="similarity">
    <text evidence="3">Belongs to the flavoredoxin family.</text>
</comment>
<feature type="domain" description="Flavin reductase like" evidence="4">
    <location>
        <begin position="27"/>
        <end position="200"/>
    </location>
</feature>
<dbReference type="InterPro" id="IPR052174">
    <property type="entry name" value="Flavoredoxin"/>
</dbReference>
<dbReference type="EMBL" id="JAAGMK010000091">
    <property type="protein sequence ID" value="NEB83249.1"/>
    <property type="molecule type" value="Genomic_DNA"/>
</dbReference>
<keyword evidence="2" id="KW-0285">Flavoprotein</keyword>
<reference evidence="5" key="1">
    <citation type="submission" date="2020-01" db="EMBL/GenBank/DDBJ databases">
        <title>Insect and environment-associated Actinomycetes.</title>
        <authorList>
            <person name="Currrie C."/>
            <person name="Chevrette M."/>
            <person name="Carlson C."/>
            <person name="Stubbendieck R."/>
            <person name="Wendt-Pienkowski E."/>
        </authorList>
    </citation>
    <scope>NUCLEOTIDE SEQUENCE</scope>
    <source>
        <strain evidence="5">SID505</strain>
    </source>
</reference>
<evidence type="ECO:0000256" key="3">
    <source>
        <dbReference type="ARBA" id="ARBA00038054"/>
    </source>
</evidence>
<dbReference type="AlphaFoldDB" id="A0A6G3SK24"/>
<dbReference type="PANTHER" id="PTHR43567:SF1">
    <property type="entry name" value="FLAVOREDOXIN"/>
    <property type="match status" value="1"/>
</dbReference>
<name>A0A6G3SK24_STRAQ</name>
<evidence type="ECO:0000259" key="4">
    <source>
        <dbReference type="Pfam" id="PF01613"/>
    </source>
</evidence>
<dbReference type="InterPro" id="IPR012349">
    <property type="entry name" value="Split_barrel_FMN-bd"/>
</dbReference>
<evidence type="ECO:0000256" key="1">
    <source>
        <dbReference type="ARBA" id="ARBA00001917"/>
    </source>
</evidence>
<evidence type="ECO:0000313" key="5">
    <source>
        <dbReference type="EMBL" id="NEB83249.1"/>
    </source>
</evidence>
<dbReference type="RefSeq" id="WP_164256565.1">
    <property type="nucleotide sequence ID" value="NZ_JAAGLK010000283.1"/>
</dbReference>
<gene>
    <name evidence="5" type="ORF">G3I43_03470</name>
</gene>
<dbReference type="PANTHER" id="PTHR43567">
    <property type="entry name" value="FLAVOREDOXIN-RELATED-RELATED"/>
    <property type="match status" value="1"/>
</dbReference>
<protein>
    <submittedName>
        <fullName evidence="5">Flavin reductase family protein</fullName>
    </submittedName>
</protein>
<dbReference type="Pfam" id="PF01613">
    <property type="entry name" value="Flavin_Reduct"/>
    <property type="match status" value="1"/>
</dbReference>
<sequence>MNTATPSSVPTDLSSEHVTVTPSILYFGTPVVLLSTENENGSFNLAPMSSAWALGHVIVLGLGAEGQTAHNLRSRRDLVVNLPGPAQWPAVERLAPLTGRTPVPAGKRGSFRFEPDKFAAAGLRPQPSELVRPPRVAECPMQLEARVARAQPDSSGDFLIVETQVLKVHADPRIIVSGSQHIDPAAWSPLIYNFRHYYGLGPELGHSFRSQTA</sequence>
<comment type="cofactor">
    <cofactor evidence="1">
        <name>FMN</name>
        <dbReference type="ChEBI" id="CHEBI:58210"/>
    </cofactor>
</comment>
<dbReference type="SUPFAM" id="SSF50475">
    <property type="entry name" value="FMN-binding split barrel"/>
    <property type="match status" value="1"/>
</dbReference>
<dbReference type="Gene3D" id="2.30.110.10">
    <property type="entry name" value="Electron Transport, Fmn-binding Protein, Chain A"/>
    <property type="match status" value="1"/>
</dbReference>